<protein>
    <recommendedName>
        <fullName evidence="1">Pyridoxamine 5'-phosphate oxidase N-terminal domain-containing protein</fullName>
    </recommendedName>
</protein>
<dbReference type="PANTHER" id="PTHR40660:SF1">
    <property type="entry name" value="5'-PHOSPHATE OXIDASE PUTATIVE DOMAIN-CONTAINING PROTEIN-RELATED"/>
    <property type="match status" value="1"/>
</dbReference>
<proteinExistence type="predicted"/>
<dbReference type="Gene3D" id="2.30.110.10">
    <property type="entry name" value="Electron Transport, Fmn-binding Protein, Chain A"/>
    <property type="match status" value="1"/>
</dbReference>
<dbReference type="AlphaFoldDB" id="X1J491"/>
<dbReference type="EMBL" id="BARU01040206">
    <property type="protein sequence ID" value="GAH88802.1"/>
    <property type="molecule type" value="Genomic_DNA"/>
</dbReference>
<dbReference type="InterPro" id="IPR012349">
    <property type="entry name" value="Split_barrel_FMN-bd"/>
</dbReference>
<accession>X1J491</accession>
<reference evidence="2" key="1">
    <citation type="journal article" date="2014" name="Front. Microbiol.">
        <title>High frequency of phylogenetically diverse reductive dehalogenase-homologous genes in deep subseafloor sedimentary metagenomes.</title>
        <authorList>
            <person name="Kawai M."/>
            <person name="Futagami T."/>
            <person name="Toyoda A."/>
            <person name="Takaki Y."/>
            <person name="Nishi S."/>
            <person name="Hori S."/>
            <person name="Arai W."/>
            <person name="Tsubouchi T."/>
            <person name="Morono Y."/>
            <person name="Uchiyama I."/>
            <person name="Ito T."/>
            <person name="Fujiyama A."/>
            <person name="Inagaki F."/>
            <person name="Takami H."/>
        </authorList>
    </citation>
    <scope>NUCLEOTIDE SEQUENCE</scope>
    <source>
        <strain evidence="2">Expedition CK06-06</strain>
    </source>
</reference>
<evidence type="ECO:0000313" key="2">
    <source>
        <dbReference type="EMBL" id="GAH88802.1"/>
    </source>
</evidence>
<dbReference type="SUPFAM" id="SSF50475">
    <property type="entry name" value="FMN-binding split barrel"/>
    <property type="match status" value="1"/>
</dbReference>
<dbReference type="PANTHER" id="PTHR40660">
    <property type="entry name" value="5'-PHOSPHATE OXIDASE PUTATIVE DOMAIN-CONTAINING PROTEIN-RELATED"/>
    <property type="match status" value="1"/>
</dbReference>
<sequence length="100" mass="11305">MKMSDEVKRVINNNFVHLATSSKDGKPNVVPIGLCRAISDHELLIVDVFFKKTRKNMEENPQVAIAVEALEELKAYQLKGKAKIFTRGELYEKAVEIMGE</sequence>
<organism evidence="2">
    <name type="scientific">marine sediment metagenome</name>
    <dbReference type="NCBI Taxonomy" id="412755"/>
    <lineage>
        <taxon>unclassified sequences</taxon>
        <taxon>metagenomes</taxon>
        <taxon>ecological metagenomes</taxon>
    </lineage>
</organism>
<dbReference type="InterPro" id="IPR011576">
    <property type="entry name" value="Pyridox_Oxase_N"/>
</dbReference>
<name>X1J491_9ZZZZ</name>
<comment type="caution">
    <text evidence="2">The sequence shown here is derived from an EMBL/GenBank/DDBJ whole genome shotgun (WGS) entry which is preliminary data.</text>
</comment>
<dbReference type="Pfam" id="PF01243">
    <property type="entry name" value="PNPOx_N"/>
    <property type="match status" value="1"/>
</dbReference>
<feature type="non-terminal residue" evidence="2">
    <location>
        <position position="100"/>
    </location>
</feature>
<gene>
    <name evidence="2" type="ORF">S03H2_62197</name>
</gene>
<feature type="domain" description="Pyridoxamine 5'-phosphate oxidase N-terminal" evidence="1">
    <location>
        <begin position="4"/>
        <end position="95"/>
    </location>
</feature>
<evidence type="ECO:0000259" key="1">
    <source>
        <dbReference type="Pfam" id="PF01243"/>
    </source>
</evidence>